<accession>A0A0C3J380</accession>
<gene>
    <name evidence="1" type="ORF">M404DRAFT_72365</name>
</gene>
<dbReference type="AlphaFoldDB" id="A0A0C3J380"/>
<proteinExistence type="predicted"/>
<evidence type="ECO:0000313" key="1">
    <source>
        <dbReference type="EMBL" id="KIO03538.1"/>
    </source>
</evidence>
<dbReference type="OrthoDB" id="2690418at2759"/>
<evidence type="ECO:0000313" key="2">
    <source>
        <dbReference type="Proteomes" id="UP000054217"/>
    </source>
</evidence>
<dbReference type="Proteomes" id="UP000054217">
    <property type="component" value="Unassembled WGS sequence"/>
</dbReference>
<dbReference type="EMBL" id="KN831976">
    <property type="protein sequence ID" value="KIO03538.1"/>
    <property type="molecule type" value="Genomic_DNA"/>
</dbReference>
<reference evidence="1 2" key="1">
    <citation type="submission" date="2014-04" db="EMBL/GenBank/DDBJ databases">
        <authorList>
            <consortium name="DOE Joint Genome Institute"/>
            <person name="Kuo A."/>
            <person name="Kohler A."/>
            <person name="Costa M.D."/>
            <person name="Nagy L.G."/>
            <person name="Floudas D."/>
            <person name="Copeland A."/>
            <person name="Barry K.W."/>
            <person name="Cichocki N."/>
            <person name="Veneault-Fourrey C."/>
            <person name="LaButti K."/>
            <person name="Lindquist E.A."/>
            <person name="Lipzen A."/>
            <person name="Lundell T."/>
            <person name="Morin E."/>
            <person name="Murat C."/>
            <person name="Sun H."/>
            <person name="Tunlid A."/>
            <person name="Henrissat B."/>
            <person name="Grigoriev I.V."/>
            <person name="Hibbett D.S."/>
            <person name="Martin F."/>
            <person name="Nordberg H.P."/>
            <person name="Cantor M.N."/>
            <person name="Hua S.X."/>
        </authorList>
    </citation>
    <scope>NUCLEOTIDE SEQUENCE [LARGE SCALE GENOMIC DNA]</scope>
    <source>
        <strain evidence="1 2">Marx 270</strain>
    </source>
</reference>
<name>A0A0C3J380_PISTI</name>
<sequence length="100" mass="11265">MGIEPFLSKAEAATNHAVDFAKVLKDTRRALERTADQMRASTDLEWSEAPLYAVGDMLTEQWIGPYKVISLKLNAVELKLPKTLRIHPVVNVSWVKPYKG</sequence>
<protein>
    <submittedName>
        <fullName evidence="1">Uncharacterized protein</fullName>
    </submittedName>
</protein>
<dbReference type="InParanoid" id="A0A0C3J380"/>
<feature type="non-terminal residue" evidence="1">
    <location>
        <position position="100"/>
    </location>
</feature>
<dbReference type="HOGENOM" id="CLU_000384_27_0_1"/>
<reference evidence="2" key="2">
    <citation type="submission" date="2015-01" db="EMBL/GenBank/DDBJ databases">
        <title>Evolutionary Origins and Diversification of the Mycorrhizal Mutualists.</title>
        <authorList>
            <consortium name="DOE Joint Genome Institute"/>
            <consortium name="Mycorrhizal Genomics Consortium"/>
            <person name="Kohler A."/>
            <person name="Kuo A."/>
            <person name="Nagy L.G."/>
            <person name="Floudas D."/>
            <person name="Copeland A."/>
            <person name="Barry K.W."/>
            <person name="Cichocki N."/>
            <person name="Veneault-Fourrey C."/>
            <person name="LaButti K."/>
            <person name="Lindquist E.A."/>
            <person name="Lipzen A."/>
            <person name="Lundell T."/>
            <person name="Morin E."/>
            <person name="Murat C."/>
            <person name="Riley R."/>
            <person name="Ohm R."/>
            <person name="Sun H."/>
            <person name="Tunlid A."/>
            <person name="Henrissat B."/>
            <person name="Grigoriev I.V."/>
            <person name="Hibbett D.S."/>
            <person name="Martin F."/>
        </authorList>
    </citation>
    <scope>NUCLEOTIDE SEQUENCE [LARGE SCALE GENOMIC DNA]</scope>
    <source>
        <strain evidence="2">Marx 270</strain>
    </source>
</reference>
<keyword evidence="2" id="KW-1185">Reference proteome</keyword>
<organism evidence="1 2">
    <name type="scientific">Pisolithus tinctorius Marx 270</name>
    <dbReference type="NCBI Taxonomy" id="870435"/>
    <lineage>
        <taxon>Eukaryota</taxon>
        <taxon>Fungi</taxon>
        <taxon>Dikarya</taxon>
        <taxon>Basidiomycota</taxon>
        <taxon>Agaricomycotina</taxon>
        <taxon>Agaricomycetes</taxon>
        <taxon>Agaricomycetidae</taxon>
        <taxon>Boletales</taxon>
        <taxon>Sclerodermatineae</taxon>
        <taxon>Pisolithaceae</taxon>
        <taxon>Pisolithus</taxon>
    </lineage>
</organism>